<dbReference type="CDD" id="cd03364">
    <property type="entry name" value="TOPRIM_DnaG_primases"/>
    <property type="match status" value="1"/>
</dbReference>
<evidence type="ECO:0000256" key="9">
    <source>
        <dbReference type="ARBA" id="ARBA00023163"/>
    </source>
</evidence>
<name>A0ABR6KKP8_9BACT</name>
<dbReference type="EMBL" id="JACHOC010000003">
    <property type="protein sequence ID" value="MBB4621934.1"/>
    <property type="molecule type" value="Genomic_DNA"/>
</dbReference>
<dbReference type="PANTHER" id="PTHR30313">
    <property type="entry name" value="DNA PRIMASE"/>
    <property type="match status" value="1"/>
</dbReference>
<feature type="domain" description="Toprim" evidence="11">
    <location>
        <begin position="244"/>
        <end position="339"/>
    </location>
</feature>
<dbReference type="SMART" id="SM00493">
    <property type="entry name" value="TOPRIM"/>
    <property type="match status" value="1"/>
</dbReference>
<keyword evidence="2" id="KW-0639">Primosome</keyword>
<keyword evidence="8" id="KW-0862">Zinc</keyword>
<keyword evidence="3" id="KW-0808">Transferase</keyword>
<dbReference type="InterPro" id="IPR002694">
    <property type="entry name" value="Znf_CHC2"/>
</dbReference>
<dbReference type="InterPro" id="IPR036977">
    <property type="entry name" value="DNA_primase_Znf_CHC2"/>
</dbReference>
<gene>
    <name evidence="12" type="ORF">GGQ57_001831</name>
</gene>
<keyword evidence="1" id="KW-0240">DNA-directed RNA polymerase</keyword>
<evidence type="ECO:0000256" key="6">
    <source>
        <dbReference type="ARBA" id="ARBA00022723"/>
    </source>
</evidence>
<dbReference type="RefSeq" id="WP_229800931.1">
    <property type="nucleotide sequence ID" value="NZ_BMPB01000001.1"/>
</dbReference>
<evidence type="ECO:0000256" key="8">
    <source>
        <dbReference type="ARBA" id="ARBA00022833"/>
    </source>
</evidence>
<sequence>MSIPMNDIKQLKAANPIEVVAARYGTLHRSGANYKMLCPFHDDHHPSLGIHVGGQYFKCHACGAGGDVIGLVMGLEHCSFAEAVAKLGGKEEKLAVSRSAPVSDVSTGSVSGTPPAPSPEAVAASARERARRIGANNGFLASLLPCASGHTELSGTWLDFGVGQATAFVPDDYRYLRGRIVFPVYNAEGELTGFGGRRQVGTDANLPAAADDPKYVNSPNSLLFDKSRMLYGIHRASEAIRRKGFAYLTEGYKDALAMHAAGFTNTVALGGTAFTSGQAKELQRFCNRAVLLLDNDPAGQAATVRLLEESPGGLSLGSLRLVSAKDPDELFRRLGREDFICYMELLTEMAGAGECRLLAFCLKHPAVAPHVERMLEEDDLVFTGETYRNLLRFVSLRQPLAVLPSRERMLAEILSGQLPDLPLPPGVPASMLSEPEETICPDLADYFRLEYYEERLLSDTSRLTEQLKTAPAETVGKTESASRTALLATLSSHISQLVRLTESLARTPVIEERWL</sequence>
<dbReference type="Pfam" id="PF13155">
    <property type="entry name" value="Toprim_2"/>
    <property type="match status" value="1"/>
</dbReference>
<proteinExistence type="predicted"/>
<comment type="caution">
    <text evidence="12">The sequence shown here is derived from an EMBL/GenBank/DDBJ whole genome shotgun (WGS) entry which is preliminary data.</text>
</comment>
<dbReference type="Gene3D" id="3.40.1360.10">
    <property type="match status" value="1"/>
</dbReference>
<keyword evidence="6" id="KW-0479">Metal-binding</keyword>
<dbReference type="Gene3D" id="3.90.980.10">
    <property type="entry name" value="DNA primase, catalytic core, N-terminal domain"/>
    <property type="match status" value="1"/>
</dbReference>
<evidence type="ECO:0000256" key="2">
    <source>
        <dbReference type="ARBA" id="ARBA00022515"/>
    </source>
</evidence>
<accession>A0ABR6KKP8</accession>
<protein>
    <recommendedName>
        <fullName evidence="11">Toprim domain-containing protein</fullName>
    </recommendedName>
</protein>
<evidence type="ECO:0000313" key="13">
    <source>
        <dbReference type="Proteomes" id="UP000533637"/>
    </source>
</evidence>
<evidence type="ECO:0000256" key="1">
    <source>
        <dbReference type="ARBA" id="ARBA00022478"/>
    </source>
</evidence>
<keyword evidence="4" id="KW-0548">Nucleotidyltransferase</keyword>
<evidence type="ECO:0000256" key="7">
    <source>
        <dbReference type="ARBA" id="ARBA00022771"/>
    </source>
</evidence>
<evidence type="ECO:0000256" key="4">
    <source>
        <dbReference type="ARBA" id="ARBA00022695"/>
    </source>
</evidence>
<evidence type="ECO:0000256" key="10">
    <source>
        <dbReference type="SAM" id="MobiDB-lite"/>
    </source>
</evidence>
<feature type="region of interest" description="Disordered" evidence="10">
    <location>
        <begin position="98"/>
        <end position="122"/>
    </location>
</feature>
<dbReference type="PANTHER" id="PTHR30313:SF2">
    <property type="entry name" value="DNA PRIMASE"/>
    <property type="match status" value="1"/>
</dbReference>
<keyword evidence="13" id="KW-1185">Reference proteome</keyword>
<dbReference type="InterPro" id="IPR013264">
    <property type="entry name" value="DNAG_N"/>
</dbReference>
<keyword evidence="5" id="KW-0235">DNA replication</keyword>
<dbReference type="Proteomes" id="UP000533637">
    <property type="component" value="Unassembled WGS sequence"/>
</dbReference>
<evidence type="ECO:0000256" key="5">
    <source>
        <dbReference type="ARBA" id="ARBA00022705"/>
    </source>
</evidence>
<dbReference type="SUPFAM" id="SSF56731">
    <property type="entry name" value="DNA primase core"/>
    <property type="match status" value="1"/>
</dbReference>
<evidence type="ECO:0000313" key="12">
    <source>
        <dbReference type="EMBL" id="MBB4621934.1"/>
    </source>
</evidence>
<dbReference type="InterPro" id="IPR050219">
    <property type="entry name" value="DnaG_primase"/>
</dbReference>
<keyword evidence="9" id="KW-0804">Transcription</keyword>
<feature type="compositionally biased region" description="Low complexity" evidence="10">
    <location>
        <begin position="102"/>
        <end position="122"/>
    </location>
</feature>
<evidence type="ECO:0000256" key="3">
    <source>
        <dbReference type="ARBA" id="ARBA00022679"/>
    </source>
</evidence>
<dbReference type="InterPro" id="IPR034151">
    <property type="entry name" value="TOPRIM_DnaG_bac"/>
</dbReference>
<reference evidence="12 13" key="1">
    <citation type="submission" date="2020-08" db="EMBL/GenBank/DDBJ databases">
        <title>Genomic Encyclopedia of Type Strains, Phase IV (KMG-IV): sequencing the most valuable type-strain genomes for metagenomic binning, comparative biology and taxonomic classification.</title>
        <authorList>
            <person name="Goeker M."/>
        </authorList>
    </citation>
    <scope>NUCLEOTIDE SEQUENCE [LARGE SCALE GENOMIC DNA]</scope>
    <source>
        <strain evidence="12 13">DSM 102983</strain>
    </source>
</reference>
<keyword evidence="7" id="KW-0863">Zinc-finger</keyword>
<dbReference type="SUPFAM" id="SSF57783">
    <property type="entry name" value="Zinc beta-ribbon"/>
    <property type="match status" value="1"/>
</dbReference>
<dbReference type="Pfam" id="PF01807">
    <property type="entry name" value="Zn_ribbon_DnaG"/>
    <property type="match status" value="1"/>
</dbReference>
<dbReference type="InterPro" id="IPR006171">
    <property type="entry name" value="TOPRIM_dom"/>
</dbReference>
<organism evidence="12 13">
    <name type="scientific">Parabacteroides faecis</name>
    <dbReference type="NCBI Taxonomy" id="1217282"/>
    <lineage>
        <taxon>Bacteria</taxon>
        <taxon>Pseudomonadati</taxon>
        <taxon>Bacteroidota</taxon>
        <taxon>Bacteroidia</taxon>
        <taxon>Bacteroidales</taxon>
        <taxon>Tannerellaceae</taxon>
        <taxon>Parabacteroides</taxon>
    </lineage>
</organism>
<dbReference type="InterPro" id="IPR037068">
    <property type="entry name" value="DNA_primase_core_N_sf"/>
</dbReference>
<dbReference type="Gene3D" id="3.90.580.10">
    <property type="entry name" value="Zinc finger, CHC2-type domain"/>
    <property type="match status" value="1"/>
</dbReference>
<evidence type="ECO:0000259" key="11">
    <source>
        <dbReference type="PROSITE" id="PS50880"/>
    </source>
</evidence>
<dbReference type="Pfam" id="PF08275">
    <property type="entry name" value="DNAG_N"/>
    <property type="match status" value="1"/>
</dbReference>
<dbReference type="PROSITE" id="PS50880">
    <property type="entry name" value="TOPRIM"/>
    <property type="match status" value="1"/>
</dbReference>
<dbReference type="SMART" id="SM00400">
    <property type="entry name" value="ZnF_CHCC"/>
    <property type="match status" value="1"/>
</dbReference>